<organism evidence="2 3">
    <name type="scientific">Boletus reticuloceps</name>
    <dbReference type="NCBI Taxonomy" id="495285"/>
    <lineage>
        <taxon>Eukaryota</taxon>
        <taxon>Fungi</taxon>
        <taxon>Dikarya</taxon>
        <taxon>Basidiomycota</taxon>
        <taxon>Agaricomycotina</taxon>
        <taxon>Agaricomycetes</taxon>
        <taxon>Agaricomycetidae</taxon>
        <taxon>Boletales</taxon>
        <taxon>Boletineae</taxon>
        <taxon>Boletaceae</taxon>
        <taxon>Boletoideae</taxon>
        <taxon>Boletus</taxon>
    </lineage>
</organism>
<dbReference type="AlphaFoldDB" id="A0A8I2YWV8"/>
<comment type="caution">
    <text evidence="2">The sequence shown here is derived from an EMBL/GenBank/DDBJ whole genome shotgun (WGS) entry which is preliminary data.</text>
</comment>
<evidence type="ECO:0000313" key="2">
    <source>
        <dbReference type="EMBL" id="KAG6378037.1"/>
    </source>
</evidence>
<keyword evidence="3" id="KW-1185">Reference proteome</keyword>
<dbReference type="EMBL" id="JAGFBS010000007">
    <property type="protein sequence ID" value="KAG6378037.1"/>
    <property type="molecule type" value="Genomic_DNA"/>
</dbReference>
<name>A0A8I2YWV8_9AGAM</name>
<evidence type="ECO:0000256" key="1">
    <source>
        <dbReference type="SAM" id="MobiDB-lite"/>
    </source>
</evidence>
<sequence length="121" mass="13587">MSSCSVHELRKLITSVDGYMVHNEKTMNAEGFEYLKGQKKEVKVPQSTSTSGTTNTAQEHVMLGKRSANREPEGAPAQPDKKRREDNILSNYHVKLLCDLVKGIEELEEIVDCLKLSLQII</sequence>
<feature type="compositionally biased region" description="Polar residues" evidence="1">
    <location>
        <begin position="45"/>
        <end position="58"/>
    </location>
</feature>
<feature type="region of interest" description="Disordered" evidence="1">
    <location>
        <begin position="43"/>
        <end position="86"/>
    </location>
</feature>
<dbReference type="Proteomes" id="UP000683000">
    <property type="component" value="Unassembled WGS sequence"/>
</dbReference>
<protein>
    <submittedName>
        <fullName evidence="2">Uncharacterized protein</fullName>
    </submittedName>
</protein>
<proteinExistence type="predicted"/>
<gene>
    <name evidence="2" type="ORF">JVT61DRAFT_13717</name>
</gene>
<accession>A0A8I2YWV8</accession>
<evidence type="ECO:0000313" key="3">
    <source>
        <dbReference type="Proteomes" id="UP000683000"/>
    </source>
</evidence>
<reference evidence="2" key="1">
    <citation type="submission" date="2021-03" db="EMBL/GenBank/DDBJ databases">
        <title>Evolutionary innovations through gain and loss of genes in the ectomycorrhizal Boletales.</title>
        <authorList>
            <person name="Wu G."/>
            <person name="Miyauchi S."/>
            <person name="Morin E."/>
            <person name="Yang Z.-L."/>
            <person name="Xu J."/>
            <person name="Martin F.M."/>
        </authorList>
    </citation>
    <scope>NUCLEOTIDE SEQUENCE</scope>
    <source>
        <strain evidence="2">BR01</strain>
    </source>
</reference>
<feature type="compositionally biased region" description="Basic and acidic residues" evidence="1">
    <location>
        <begin position="68"/>
        <end position="86"/>
    </location>
</feature>